<name>A0A8J7WE36_9RHOB</name>
<dbReference type="GO" id="GO:0044781">
    <property type="term" value="P:bacterial-type flagellum organization"/>
    <property type="evidence" value="ECO:0007669"/>
    <property type="project" value="UniProtKB-UniRule"/>
</dbReference>
<evidence type="ECO:0000256" key="6">
    <source>
        <dbReference type="SAM" id="MobiDB-lite"/>
    </source>
</evidence>
<dbReference type="Gene3D" id="2.30.30.910">
    <property type="match status" value="1"/>
</dbReference>
<comment type="caution">
    <text evidence="8">The sequence shown here is derived from an EMBL/GenBank/DDBJ whole genome shotgun (WGS) entry which is preliminary data.</text>
</comment>
<dbReference type="Gene3D" id="2.60.40.4070">
    <property type="match status" value="1"/>
</dbReference>
<evidence type="ECO:0000259" key="7">
    <source>
        <dbReference type="Pfam" id="PF13860"/>
    </source>
</evidence>
<feature type="compositionally biased region" description="Low complexity" evidence="6">
    <location>
        <begin position="1"/>
        <end position="16"/>
    </location>
</feature>
<feature type="region of interest" description="Disordered" evidence="6">
    <location>
        <begin position="1"/>
        <end position="27"/>
    </location>
</feature>
<evidence type="ECO:0000256" key="2">
    <source>
        <dbReference type="ARBA" id="ARBA00016013"/>
    </source>
</evidence>
<dbReference type="InterPro" id="IPR025965">
    <property type="entry name" value="FlgD/Vpr_Ig-like"/>
</dbReference>
<protein>
    <recommendedName>
        <fullName evidence="2 5">Basal-body rod modification protein FlgD</fullName>
    </recommendedName>
</protein>
<keyword evidence="9" id="KW-1185">Reference proteome</keyword>
<gene>
    <name evidence="8" type="ORF">KB874_05940</name>
</gene>
<keyword evidence="3 5" id="KW-1005">Bacterial flagellum biogenesis</keyword>
<dbReference type="AlphaFoldDB" id="A0A8J7WE36"/>
<evidence type="ECO:0000313" key="9">
    <source>
        <dbReference type="Proteomes" id="UP000681356"/>
    </source>
</evidence>
<dbReference type="EMBL" id="JAGTUU010000002">
    <property type="protein sequence ID" value="MBS0123671.1"/>
    <property type="molecule type" value="Genomic_DNA"/>
</dbReference>
<dbReference type="Pfam" id="PF03963">
    <property type="entry name" value="FlgD"/>
    <property type="match status" value="1"/>
</dbReference>
<evidence type="ECO:0000313" key="8">
    <source>
        <dbReference type="EMBL" id="MBS0123671.1"/>
    </source>
</evidence>
<comment type="function">
    <text evidence="4 5">Required for flagellar hook formation. May act as a scaffolding protein.</text>
</comment>
<dbReference type="InterPro" id="IPR005648">
    <property type="entry name" value="FlgD"/>
</dbReference>
<feature type="domain" description="FlgD/Vpr Ig-like" evidence="7">
    <location>
        <begin position="115"/>
        <end position="179"/>
    </location>
</feature>
<keyword evidence="8" id="KW-0282">Flagellum</keyword>
<sequence>MVTTATTNTQTAAALAPRGDSAAGKTKSDAINLSADFQMFLTMLTTQMQNQDPLNPVDSTEYATQLASFSSVEQQIKTNDLLREMMGQAGSGALQQFGGWIGKEVLVEAPVRFEGQPVVLRPDYHAEASSAVLVIRGPDGALVERRPVSTDEDSVIWTGRDESGAVLPAGVYRFEIESYADKTLLETRMPPAYARVDEIRTEGGAVMLRLADGTETTAAMVAGLRNPG</sequence>
<evidence type="ECO:0000256" key="1">
    <source>
        <dbReference type="ARBA" id="ARBA00010577"/>
    </source>
</evidence>
<accession>A0A8J7WE36</accession>
<proteinExistence type="inferred from homology"/>
<comment type="similarity">
    <text evidence="1 5">Belongs to the FlgD family.</text>
</comment>
<evidence type="ECO:0000256" key="3">
    <source>
        <dbReference type="ARBA" id="ARBA00022795"/>
    </source>
</evidence>
<dbReference type="Proteomes" id="UP000681356">
    <property type="component" value="Unassembled WGS sequence"/>
</dbReference>
<evidence type="ECO:0000256" key="4">
    <source>
        <dbReference type="ARBA" id="ARBA00024746"/>
    </source>
</evidence>
<keyword evidence="8" id="KW-0969">Cilium</keyword>
<keyword evidence="8" id="KW-0966">Cell projection</keyword>
<organism evidence="8 9">
    <name type="scientific">Thetidibacter halocola</name>
    <dbReference type="NCBI Taxonomy" id="2827239"/>
    <lineage>
        <taxon>Bacteria</taxon>
        <taxon>Pseudomonadati</taxon>
        <taxon>Pseudomonadota</taxon>
        <taxon>Alphaproteobacteria</taxon>
        <taxon>Rhodobacterales</taxon>
        <taxon>Roseobacteraceae</taxon>
        <taxon>Thetidibacter</taxon>
    </lineage>
</organism>
<dbReference type="Pfam" id="PF13860">
    <property type="entry name" value="FlgD_ig"/>
    <property type="match status" value="1"/>
</dbReference>
<evidence type="ECO:0000256" key="5">
    <source>
        <dbReference type="RuleBase" id="RU362076"/>
    </source>
</evidence>
<reference evidence="8" key="1">
    <citation type="submission" date="2021-04" db="EMBL/GenBank/DDBJ databases">
        <authorList>
            <person name="Yoon J."/>
        </authorList>
    </citation>
    <scope>NUCLEOTIDE SEQUENCE</scope>
    <source>
        <strain evidence="8">KMU-90</strain>
    </source>
</reference>
<dbReference type="RefSeq" id="WP_212535637.1">
    <property type="nucleotide sequence ID" value="NZ_JAGTUU010000002.1"/>
</dbReference>